<protein>
    <recommendedName>
        <fullName evidence="3">Gag protein</fullName>
    </recommendedName>
</protein>
<reference evidence="1 2" key="1">
    <citation type="submission" date="2022-03" db="EMBL/GenBank/DDBJ databases">
        <authorList>
            <person name="Nunn A."/>
            <person name="Chopra R."/>
            <person name="Nunn A."/>
            <person name="Contreras Garrido A."/>
        </authorList>
    </citation>
    <scope>NUCLEOTIDE SEQUENCE [LARGE SCALE GENOMIC DNA]</scope>
</reference>
<dbReference type="PANTHER" id="PTHR13844">
    <property type="entry name" value="SWI/SNF-RELATED MATRIX-ASSOCIATED ACTIN-DEPENDENT REGULATOR OF CHROMATIN SUBFAMILY D"/>
    <property type="match status" value="1"/>
</dbReference>
<dbReference type="EMBL" id="OU466862">
    <property type="protein sequence ID" value="CAH2072788.1"/>
    <property type="molecule type" value="Genomic_DNA"/>
</dbReference>
<evidence type="ECO:0000313" key="2">
    <source>
        <dbReference type="Proteomes" id="UP000836841"/>
    </source>
</evidence>
<dbReference type="Proteomes" id="UP000836841">
    <property type="component" value="Chromosome 6"/>
</dbReference>
<evidence type="ECO:0000313" key="1">
    <source>
        <dbReference type="EMBL" id="CAH2072788.1"/>
    </source>
</evidence>
<keyword evidence="2" id="KW-1185">Reference proteome</keyword>
<organism evidence="1 2">
    <name type="scientific">Thlaspi arvense</name>
    <name type="common">Field penny-cress</name>
    <dbReference type="NCBI Taxonomy" id="13288"/>
    <lineage>
        <taxon>Eukaryota</taxon>
        <taxon>Viridiplantae</taxon>
        <taxon>Streptophyta</taxon>
        <taxon>Embryophyta</taxon>
        <taxon>Tracheophyta</taxon>
        <taxon>Spermatophyta</taxon>
        <taxon>Magnoliopsida</taxon>
        <taxon>eudicotyledons</taxon>
        <taxon>Gunneridae</taxon>
        <taxon>Pentapetalae</taxon>
        <taxon>rosids</taxon>
        <taxon>malvids</taxon>
        <taxon>Brassicales</taxon>
        <taxon>Brassicaceae</taxon>
        <taxon>Thlaspideae</taxon>
        <taxon>Thlaspi</taxon>
    </lineage>
</organism>
<sequence>MIYAASIPLGIDVSNNNPQKSQGSANFQAQFQFTQAHAMARAQAQSKVQAQLQAQIQAGMAMNQTQVFQQMRPPEAPGEVVAAILPESALYTQLLEFESWVDAALTRKKVDIQEALKNPPCIQKTLRIFVFNTFANQNSTIPGNPNADPPTWTLKIIGRIRTSQGLFRNQTHWVEDAVIRYLNRRPAAGNEGPGSWASGNSTPLSNLRASLISLTPREHKRCPV</sequence>
<accession>A0AAU9STZ8</accession>
<name>A0AAU9STZ8_THLAR</name>
<gene>
    <name evidence="1" type="ORF">TAV2_LOCUS20458</name>
</gene>
<dbReference type="AlphaFoldDB" id="A0AAU9STZ8"/>
<evidence type="ECO:0008006" key="3">
    <source>
        <dbReference type="Google" id="ProtNLM"/>
    </source>
</evidence>
<proteinExistence type="predicted"/>